<feature type="compositionally biased region" description="Low complexity" evidence="6">
    <location>
        <begin position="452"/>
        <end position="464"/>
    </location>
</feature>
<dbReference type="PANTHER" id="PTHR13402">
    <property type="entry name" value="RGPR-RELATED"/>
    <property type="match status" value="1"/>
</dbReference>
<feature type="region of interest" description="Disordered" evidence="6">
    <location>
        <begin position="215"/>
        <end position="241"/>
    </location>
</feature>
<feature type="compositionally biased region" description="Polar residues" evidence="6">
    <location>
        <begin position="530"/>
        <end position="539"/>
    </location>
</feature>
<evidence type="ECO:0000256" key="5">
    <source>
        <dbReference type="ARBA" id="ARBA00022892"/>
    </source>
</evidence>
<evidence type="ECO:0000313" key="8">
    <source>
        <dbReference type="Proteomes" id="UP001652582"/>
    </source>
</evidence>
<feature type="compositionally biased region" description="Acidic residues" evidence="6">
    <location>
        <begin position="1697"/>
        <end position="1708"/>
    </location>
</feature>
<feature type="region of interest" description="Disordered" evidence="6">
    <location>
        <begin position="530"/>
        <end position="550"/>
    </location>
</feature>
<protein>
    <submittedName>
        <fullName evidence="9">Uncharacterized protein LOC112049178 isoform X1</fullName>
    </submittedName>
</protein>
<feature type="compositionally biased region" description="Pro residues" evidence="6">
    <location>
        <begin position="1862"/>
        <end position="1874"/>
    </location>
</feature>
<proteinExistence type="inferred from homology"/>
<gene>
    <name evidence="9" type="primary">LOC112049178</name>
</gene>
<evidence type="ECO:0000259" key="7">
    <source>
        <dbReference type="Pfam" id="PF12931"/>
    </source>
</evidence>
<feature type="region of interest" description="Disordered" evidence="6">
    <location>
        <begin position="1391"/>
        <end position="1443"/>
    </location>
</feature>
<feature type="region of interest" description="Disordered" evidence="6">
    <location>
        <begin position="2044"/>
        <end position="2112"/>
    </location>
</feature>
<dbReference type="InterPro" id="IPR024298">
    <property type="entry name" value="Sec16_Sec23-bd"/>
</dbReference>
<keyword evidence="4" id="KW-0256">Endoplasmic reticulum</keyword>
<evidence type="ECO:0000256" key="4">
    <source>
        <dbReference type="ARBA" id="ARBA00022824"/>
    </source>
</evidence>
<evidence type="ECO:0000256" key="3">
    <source>
        <dbReference type="ARBA" id="ARBA00022448"/>
    </source>
</evidence>
<reference evidence="9" key="1">
    <citation type="submission" date="2025-08" db="UniProtKB">
        <authorList>
            <consortium name="RefSeq"/>
        </authorList>
    </citation>
    <scope>IDENTIFICATION</scope>
</reference>
<dbReference type="PANTHER" id="PTHR13402:SF6">
    <property type="entry name" value="SECRETORY 16, ISOFORM I"/>
    <property type="match status" value="1"/>
</dbReference>
<feature type="compositionally biased region" description="Basic and acidic residues" evidence="6">
    <location>
        <begin position="1410"/>
        <end position="1420"/>
    </location>
</feature>
<dbReference type="Proteomes" id="UP001652582">
    <property type="component" value="Chromosome 4"/>
</dbReference>
<evidence type="ECO:0000313" key="9">
    <source>
        <dbReference type="RefSeq" id="XP_052737366.1"/>
    </source>
</evidence>
<feature type="compositionally biased region" description="Polar residues" evidence="6">
    <location>
        <begin position="98"/>
        <end position="120"/>
    </location>
</feature>
<feature type="region of interest" description="Disordered" evidence="6">
    <location>
        <begin position="1"/>
        <end position="53"/>
    </location>
</feature>
<feature type="compositionally biased region" description="Polar residues" evidence="6">
    <location>
        <begin position="23"/>
        <end position="33"/>
    </location>
</feature>
<feature type="compositionally biased region" description="Basic and acidic residues" evidence="6">
    <location>
        <begin position="950"/>
        <end position="973"/>
    </location>
</feature>
<dbReference type="RefSeq" id="XP_052737366.1">
    <property type="nucleotide sequence ID" value="XM_052881406.1"/>
</dbReference>
<feature type="region of interest" description="Disordered" evidence="6">
    <location>
        <begin position="1067"/>
        <end position="1123"/>
    </location>
</feature>
<feature type="region of interest" description="Disordered" evidence="6">
    <location>
        <begin position="795"/>
        <end position="1041"/>
    </location>
</feature>
<keyword evidence="8" id="KW-1185">Reference proteome</keyword>
<feature type="compositionally biased region" description="Polar residues" evidence="6">
    <location>
        <begin position="374"/>
        <end position="386"/>
    </location>
</feature>
<feature type="compositionally biased region" description="Basic and acidic residues" evidence="6">
    <location>
        <begin position="1933"/>
        <end position="1953"/>
    </location>
</feature>
<feature type="compositionally biased region" description="Polar residues" evidence="6">
    <location>
        <begin position="674"/>
        <end position="687"/>
    </location>
</feature>
<feature type="compositionally biased region" description="Polar residues" evidence="6">
    <location>
        <begin position="269"/>
        <end position="287"/>
    </location>
</feature>
<feature type="region of interest" description="Disordered" evidence="6">
    <location>
        <begin position="1788"/>
        <end position="1974"/>
    </location>
</feature>
<evidence type="ECO:0000256" key="1">
    <source>
        <dbReference type="ARBA" id="ARBA00004240"/>
    </source>
</evidence>
<evidence type="ECO:0000256" key="2">
    <source>
        <dbReference type="ARBA" id="ARBA00005927"/>
    </source>
</evidence>
<feature type="region of interest" description="Disordered" evidence="6">
    <location>
        <begin position="732"/>
        <end position="783"/>
    </location>
</feature>
<accession>A0ABM3LE80</accession>
<feature type="compositionally biased region" description="Pro residues" evidence="6">
    <location>
        <begin position="1841"/>
        <end position="1853"/>
    </location>
</feature>
<feature type="compositionally biased region" description="Low complexity" evidence="6">
    <location>
        <begin position="289"/>
        <end position="301"/>
    </location>
</feature>
<feature type="region of interest" description="Disordered" evidence="6">
    <location>
        <begin position="367"/>
        <end position="510"/>
    </location>
</feature>
<feature type="compositionally biased region" description="Polar residues" evidence="6">
    <location>
        <begin position="1070"/>
        <end position="1080"/>
    </location>
</feature>
<feature type="compositionally biased region" description="Low complexity" evidence="6">
    <location>
        <begin position="1799"/>
        <end position="1816"/>
    </location>
</feature>
<feature type="compositionally biased region" description="Low complexity" evidence="6">
    <location>
        <begin position="34"/>
        <end position="53"/>
    </location>
</feature>
<dbReference type="GeneID" id="112049178"/>
<comment type="subcellular location">
    <subcellularLocation>
        <location evidence="1">Endoplasmic reticulum</location>
    </subcellularLocation>
</comment>
<feature type="region of interest" description="Disordered" evidence="6">
    <location>
        <begin position="269"/>
        <end position="316"/>
    </location>
</feature>
<organism evidence="8 9">
    <name type="scientific">Bicyclus anynana</name>
    <name type="common">Squinting bush brown butterfly</name>
    <dbReference type="NCBI Taxonomy" id="110368"/>
    <lineage>
        <taxon>Eukaryota</taxon>
        <taxon>Metazoa</taxon>
        <taxon>Ecdysozoa</taxon>
        <taxon>Arthropoda</taxon>
        <taxon>Hexapoda</taxon>
        <taxon>Insecta</taxon>
        <taxon>Pterygota</taxon>
        <taxon>Neoptera</taxon>
        <taxon>Endopterygota</taxon>
        <taxon>Lepidoptera</taxon>
        <taxon>Glossata</taxon>
        <taxon>Ditrysia</taxon>
        <taxon>Papilionoidea</taxon>
        <taxon>Nymphalidae</taxon>
        <taxon>Satyrinae</taxon>
        <taxon>Satyrini</taxon>
        <taxon>Mycalesina</taxon>
        <taxon>Bicyclus</taxon>
    </lineage>
</organism>
<feature type="region of interest" description="Disordered" evidence="6">
    <location>
        <begin position="1695"/>
        <end position="1714"/>
    </location>
</feature>
<feature type="compositionally biased region" description="Basic and acidic residues" evidence="6">
    <location>
        <begin position="2083"/>
        <end position="2096"/>
    </location>
</feature>
<feature type="compositionally biased region" description="Low complexity" evidence="6">
    <location>
        <begin position="424"/>
        <end position="441"/>
    </location>
</feature>
<feature type="compositionally biased region" description="Polar residues" evidence="6">
    <location>
        <begin position="302"/>
        <end position="316"/>
    </location>
</feature>
<comment type="similarity">
    <text evidence="2">Belongs to the SEC16 family.</text>
</comment>
<feature type="compositionally biased region" description="Basic and acidic residues" evidence="6">
    <location>
        <begin position="647"/>
        <end position="673"/>
    </location>
</feature>
<feature type="compositionally biased region" description="Basic and acidic residues" evidence="6">
    <location>
        <begin position="827"/>
        <end position="836"/>
    </location>
</feature>
<feature type="compositionally biased region" description="Polar residues" evidence="6">
    <location>
        <begin position="1731"/>
        <end position="1741"/>
    </location>
</feature>
<feature type="region of interest" description="Disordered" evidence="6">
    <location>
        <begin position="1728"/>
        <end position="1750"/>
    </location>
</feature>
<dbReference type="Pfam" id="PF12931">
    <property type="entry name" value="TPR_Sec16"/>
    <property type="match status" value="1"/>
</dbReference>
<keyword evidence="3" id="KW-0813">Transport</keyword>
<feature type="region of interest" description="Disordered" evidence="6">
    <location>
        <begin position="87"/>
        <end position="127"/>
    </location>
</feature>
<feature type="compositionally biased region" description="Basic and acidic residues" evidence="6">
    <location>
        <begin position="980"/>
        <end position="1041"/>
    </location>
</feature>
<feature type="region of interest" description="Disordered" evidence="6">
    <location>
        <begin position="1988"/>
        <end position="2010"/>
    </location>
</feature>
<feature type="compositionally biased region" description="Low complexity" evidence="6">
    <location>
        <begin position="87"/>
        <end position="97"/>
    </location>
</feature>
<feature type="compositionally biased region" description="Polar residues" evidence="6">
    <location>
        <begin position="216"/>
        <end position="236"/>
    </location>
</feature>
<feature type="compositionally biased region" description="Basic and acidic residues" evidence="6">
    <location>
        <begin position="859"/>
        <end position="940"/>
    </location>
</feature>
<sequence>MSWMKRPQGPRPEGQPYSAAQPYGNQQSMYPNYQGTPAAAQQQQTWQQQQQPQYNQQYSQVYQTQPFVSSSNQMFQQQQYNQNYTNQNQNQNFDNIQGYQPNYFHNQAPQQPKFTQNESSDTWEDNWDWGWDEASKQQSAASQVSQQAAQAHTLNNANVIEESFASTQSWNWSMEDQKEKEQQQVPVQNIQSHNQSVNSDNTNAANVINHNIGISEPSSQHRVSDVPSQGNSNEVKNLSDKEVVKEHLPNLALGKRFNLENLTPQWSIESQMSQDSSDGPLTQSEGTYRSENQSRNSSKSSPGPNTDTSNFNYSLSGFNEMSVTNTEISKHTDDSTSSNTHNNRRENYDELANSVQEMSIANNENQANAAANVSVRSSETLRENQQPILPPLPSVSPSMSNQYIHQPTMVAPPSSHMPQTSSIAANPLPNNAGPPAQVLPSNLPPPPSSMITSSNMPTSLSSMSHPPPTSFPTSTQNPFKSASPFSHKNIPKIPTQSQPQSFPPQVPNSNLASPAVITQILQQDRLSTSFGANLETTPDNSERPDQPQMTNYRSIPISHQVPDNLEVAPQNDRNEYLQTAHLSSSDYGENTDFSRNIPPPGLRRMGVGQQEAEYNQGLNVSGDEPPPGLARMVPGQQTEVDNSYNRVGDDDYMDRRIDGQPMDDGGRPYRRADGQQTPDYAQASTNRSGDRRPIGLDRMVPGEPSNEEYIQYQTSSFVGANEHRVVTGVDHDYPVATDAGPSDVREQNVDGSDYTEPTPRNPSRSIIGVRDASNATSPDFSLSVDDQQREITMEGENLQDLSSVSAVDVPFARDPPYEGSTSNVAEAPRDRSHDAADAAEYPTSNSRRQSVNCITSGEDSGRDRAYKASPRKDREKSKPKDRERDRDRDRDRDKDRGRYSRGDRKYDRESERRPGRDERRSEAARGWERERRHRDESPDARRHRRSTRSHRYETEDTDYYSDRERDRRQHREGSYTSSKPPRDDKGRRYDERERGERRRHNTMERDRRYDDERTRRSERPADAARRERDRERDRFEHRYRDIDPNKYASLRRHKEYKDDDERRKVVTFSGEANSGRSGRSGSKAEGEAYSSGSRAGSREATATDEEAEEPRRRAPREQRRRHRYHHYYKGYEAGAGAGAGGAAWDEAMEAQRRQYEYYERLRRTDPAAYMRIYKQLLAPGLYGHAPYADAAGYATLGYEARAEERGSVHSGRSSANGLKPTDTYYGRARDAASMRTDFSDRELTTDMSLNLHLEESTVRSERMTPFKYSTAHVKGALSARALLVVRAGYPVDGRAPALSVLPLAQLLQRDPQAAELAAYPGPLIKGVTHKKSVVEYCERRARDSAGGGPDAPGHALLWDLLALLLRQNGVVVGSDLAELLMKNAKEFQYDSAPAASNESGGSPQPAARAAEGEAGEREARSPPLPCPLPDDTLVEEEEEKPDERQALDRFRELLIYGNRQEALEWAMRRGLWAHALALAAHGERRARAAVSARFVASLCAADPLHSLYTALALRAPPAARWRDWRPHAAILLANPSARPDHDTRALTQLGDSLSARGLPWSAQFCYLSAGVPFAPHPLAPLQRARAAAAPRLALLLADPRADSLPRLATNRAIFATEIYEYALSLGQDFALPELAPYKLALGARLADCGQPERALGYAEAAARAVAREPARHSAALAAAVARLAERLKYCDPALQDDAADDAPDAPDEESPRHQQWLRDVHALAQRLEAEASQQSTPQHEAQPTGDAGDQYGWAEQTVQQQQYAAPQQQYAAPQPVAQQYADPVADAADYAHYPPPQDAPAYQPYEAPEYQPEQHYAGYDEPQQHYEPYWQHDSQYAYREPAPPPRAAAPPPGLRRRLAAPRPAPPPAPPPAAPPHRARRATPPALPRTETWRERSTPDAEVPDRRPCAVAPDSQRRPAAPAPQTVPSPIRAQKTDLEVHDSATLPENRHNSRENNPFLDISPDRHPVARGTPLIQRARFRSSCDRESLRSCDSCGSRVRAGAPSGDALVPRRRCTSRYGTVVGDTVESWARAAAQQRANRPLVFGGTYPIDEPTRALGPGDSPADEATSERKPEPSPPPSRESVHTPKPRTESADRGAGSSTELIIDPEAHRRKLRETIEQSVEKFEAMLALKGIGGLKREKSVLTFAIDEPLDPWGDEDALPKDDDVRYFVTSHKTFDIDEPVSI</sequence>
<feature type="compositionally biased region" description="Basic and acidic residues" evidence="6">
    <location>
        <begin position="1890"/>
        <end position="1907"/>
    </location>
</feature>
<dbReference type="Gene3D" id="1.25.40.1030">
    <property type="match status" value="1"/>
</dbReference>
<name>A0ABM3LE80_BICAN</name>
<feature type="compositionally biased region" description="Polar residues" evidence="6">
    <location>
        <begin position="635"/>
        <end position="645"/>
    </location>
</feature>
<feature type="compositionally biased region" description="Polar residues" evidence="6">
    <location>
        <begin position="842"/>
        <end position="858"/>
    </location>
</feature>
<feature type="domain" description="Sec16 Sec23-binding" evidence="7">
    <location>
        <begin position="1451"/>
        <end position="1689"/>
    </location>
</feature>
<keyword evidence="5" id="KW-0931">ER-Golgi transport</keyword>
<evidence type="ECO:0000256" key="6">
    <source>
        <dbReference type="SAM" id="MobiDB-lite"/>
    </source>
</evidence>
<feature type="region of interest" description="Disordered" evidence="6">
    <location>
        <begin position="618"/>
        <end position="703"/>
    </location>
</feature>